<dbReference type="OMA" id="ASHNECK"/>
<feature type="region of interest" description="Disordered" evidence="1">
    <location>
        <begin position="350"/>
        <end position="412"/>
    </location>
</feature>
<evidence type="ECO:0000256" key="1">
    <source>
        <dbReference type="SAM" id="MobiDB-lite"/>
    </source>
</evidence>
<organism evidence="3">
    <name type="scientific">Caenorhabditis remanei</name>
    <name type="common">Caenorhabditis vulgaris</name>
    <dbReference type="NCBI Taxonomy" id="31234"/>
    <lineage>
        <taxon>Eukaryota</taxon>
        <taxon>Metazoa</taxon>
        <taxon>Ecdysozoa</taxon>
        <taxon>Nematoda</taxon>
        <taxon>Chromadorea</taxon>
        <taxon>Rhabditida</taxon>
        <taxon>Rhabditina</taxon>
        <taxon>Rhabditomorpha</taxon>
        <taxon>Rhabditoidea</taxon>
        <taxon>Rhabditidae</taxon>
        <taxon>Peloderinae</taxon>
        <taxon>Caenorhabditis</taxon>
    </lineage>
</organism>
<evidence type="ECO:0000313" key="2">
    <source>
        <dbReference type="EMBL" id="EFP11660.1"/>
    </source>
</evidence>
<keyword evidence="3" id="KW-1185">Reference proteome</keyword>
<proteinExistence type="predicted"/>
<dbReference type="eggNOG" id="ENOG502TJMD">
    <property type="taxonomic scope" value="Eukaryota"/>
</dbReference>
<evidence type="ECO:0000313" key="3">
    <source>
        <dbReference type="Proteomes" id="UP000008281"/>
    </source>
</evidence>
<feature type="compositionally biased region" description="Polar residues" evidence="1">
    <location>
        <begin position="506"/>
        <end position="520"/>
    </location>
</feature>
<dbReference type="EMBL" id="DS269258">
    <property type="protein sequence ID" value="EFP11660.1"/>
    <property type="molecule type" value="Genomic_DNA"/>
</dbReference>
<feature type="region of interest" description="Disordered" evidence="1">
    <location>
        <begin position="1"/>
        <end position="24"/>
    </location>
</feature>
<dbReference type="InParanoid" id="E3NNT5"/>
<sequence length="520" mass="59568">MLPHIRHGADNHRRQRPLQMQRQHPAPRIENVFIQDYTVEQYFQSYQLPFTIEDIDRFAMLEQDWPLDELPDDVEDRGGLRLAVWRETRPTPHTHWEQIALRLPIITNVPGAREYFVKNARVQNELREGATTSRCPECGSQLGGFPVPDHSCKVCPFSPLKNMDRLEFMASNLIAYCNACNSRSASHNECKRNVCRRCEDSNHTLAQDLCNWHIGTNAGFQEQLDNVEQRRIERLELIDRLIHQPTQPLRYFSYLDEPPFNAIRRIRPGSDIYGWGPLLDYPARFDQPVNRNIYGNSLEGKKTEYPSLVPPEYDNNPQVPIPRFSEADREYLNRVADAVTALRENYEAYHHIEVPQLPPRGGRPDEEHQRADDGHQAPMPQVEPAPPQRPLRLQEAAPQHAQLPGPPPVEIPPPKLVWEDGTIIVLEPVVNQATEPRAQHGRIDGANQRPRALPEQRPIQVRQANRPLPPPVEARRQITPVVNVAEQVPIAPIVPPVERSSPTDRPPSTNGNTTQVKLYT</sequence>
<reference evidence="2" key="1">
    <citation type="submission" date="2007-07" db="EMBL/GenBank/DDBJ databases">
        <title>PCAP assembly of the Caenorhabditis remanei genome.</title>
        <authorList>
            <consortium name="The Caenorhabditis remanei Sequencing Consortium"/>
            <person name="Wilson R.K."/>
        </authorList>
    </citation>
    <scope>NUCLEOTIDE SEQUENCE [LARGE SCALE GENOMIC DNA]</scope>
    <source>
        <strain evidence="2">PB4641</strain>
    </source>
</reference>
<protein>
    <submittedName>
        <fullName evidence="2">Uncharacterized protein</fullName>
    </submittedName>
</protein>
<name>E3NNT5_CAERE</name>
<gene>
    <name evidence="2" type="ORF">CRE_04420</name>
</gene>
<dbReference type="OrthoDB" id="5889005at2759"/>
<feature type="region of interest" description="Disordered" evidence="1">
    <location>
        <begin position="493"/>
        <end position="520"/>
    </location>
</feature>
<accession>E3NNT5</accession>
<feature type="compositionally biased region" description="Basic and acidic residues" evidence="1">
    <location>
        <begin position="362"/>
        <end position="375"/>
    </location>
</feature>
<dbReference type="Proteomes" id="UP000008281">
    <property type="component" value="Unassembled WGS sequence"/>
</dbReference>
<dbReference type="AlphaFoldDB" id="E3NNT5"/>
<dbReference type="HOGENOM" id="CLU_524026_0_0_1"/>